<evidence type="ECO:0000313" key="1">
    <source>
        <dbReference type="EMBL" id="JAD46312.1"/>
    </source>
</evidence>
<dbReference type="AlphaFoldDB" id="A0A0A9AGS4"/>
<proteinExistence type="predicted"/>
<dbReference type="EMBL" id="GBRH01251583">
    <property type="protein sequence ID" value="JAD46312.1"/>
    <property type="molecule type" value="Transcribed_RNA"/>
</dbReference>
<reference evidence="1" key="2">
    <citation type="journal article" date="2015" name="Data Brief">
        <title>Shoot transcriptome of the giant reed, Arundo donax.</title>
        <authorList>
            <person name="Barrero R.A."/>
            <person name="Guerrero F.D."/>
            <person name="Moolhuijzen P."/>
            <person name="Goolsby J.A."/>
            <person name="Tidwell J."/>
            <person name="Bellgard S.E."/>
            <person name="Bellgard M.I."/>
        </authorList>
    </citation>
    <scope>NUCLEOTIDE SEQUENCE</scope>
    <source>
        <tissue evidence="1">Shoot tissue taken approximately 20 cm above the soil surface</tissue>
    </source>
</reference>
<sequence>MPATLPLAPNLDQRLTEEHQKQQLAHPLPNASENALGHHHGPVATGQYRKLSLGSFLFAASLNDLPSVLILPEGSKQGHQSLVLTIVLANVSLLRILSALSSSSASIFSGNKHLSSRSEPPQPPVSFGGQGMLPSFFAFQSSGGLLGFLTEAMSL</sequence>
<reference evidence="1" key="1">
    <citation type="submission" date="2014-09" db="EMBL/GenBank/DDBJ databases">
        <authorList>
            <person name="Magalhaes I.L.F."/>
            <person name="Oliveira U."/>
            <person name="Santos F.R."/>
            <person name="Vidigal T.H.D.A."/>
            <person name="Brescovit A.D."/>
            <person name="Santos A.J."/>
        </authorList>
    </citation>
    <scope>NUCLEOTIDE SEQUENCE</scope>
    <source>
        <tissue evidence="1">Shoot tissue taken approximately 20 cm above the soil surface</tissue>
    </source>
</reference>
<name>A0A0A9AGS4_ARUDO</name>
<protein>
    <submittedName>
        <fullName evidence="1">Uncharacterized protein</fullName>
    </submittedName>
</protein>
<organism evidence="1">
    <name type="scientific">Arundo donax</name>
    <name type="common">Giant reed</name>
    <name type="synonym">Donax arundinaceus</name>
    <dbReference type="NCBI Taxonomy" id="35708"/>
    <lineage>
        <taxon>Eukaryota</taxon>
        <taxon>Viridiplantae</taxon>
        <taxon>Streptophyta</taxon>
        <taxon>Embryophyta</taxon>
        <taxon>Tracheophyta</taxon>
        <taxon>Spermatophyta</taxon>
        <taxon>Magnoliopsida</taxon>
        <taxon>Liliopsida</taxon>
        <taxon>Poales</taxon>
        <taxon>Poaceae</taxon>
        <taxon>PACMAD clade</taxon>
        <taxon>Arundinoideae</taxon>
        <taxon>Arundineae</taxon>
        <taxon>Arundo</taxon>
    </lineage>
</organism>
<accession>A0A0A9AGS4</accession>